<feature type="domain" description="MacB-like periplasmic core" evidence="9">
    <location>
        <begin position="59"/>
        <end position="273"/>
    </location>
</feature>
<dbReference type="InterPro" id="IPR051447">
    <property type="entry name" value="Lipoprotein-release_system"/>
</dbReference>
<evidence type="ECO:0000256" key="7">
    <source>
        <dbReference type="SAM" id="Phobius"/>
    </source>
</evidence>
<dbReference type="Pfam" id="PF02687">
    <property type="entry name" value="FtsX"/>
    <property type="match status" value="2"/>
</dbReference>
<name>A0A2P1PX70_9GAMM</name>
<reference evidence="10 11" key="1">
    <citation type="submission" date="2018-03" db="EMBL/GenBank/DDBJ databases">
        <title>Ahniella affigens gen. nov., sp. nov., a gammaproteobacterium isolated from sandy soil near a stream.</title>
        <authorList>
            <person name="Ko Y."/>
            <person name="Kim J.-H."/>
        </authorList>
    </citation>
    <scope>NUCLEOTIDE SEQUENCE [LARGE SCALE GENOMIC DNA]</scope>
    <source>
        <strain evidence="10 11">D13</strain>
    </source>
</reference>
<keyword evidence="3" id="KW-1003">Cell membrane</keyword>
<dbReference type="OrthoDB" id="5137249at2"/>
<keyword evidence="11" id="KW-1185">Reference proteome</keyword>
<evidence type="ECO:0000259" key="9">
    <source>
        <dbReference type="Pfam" id="PF12704"/>
    </source>
</evidence>
<comment type="similarity">
    <text evidence="2">Belongs to the ABC-4 integral membrane protein family. LolC/E subfamily.</text>
</comment>
<dbReference type="KEGG" id="xba:C7S18_20685"/>
<keyword evidence="6 7" id="KW-0472">Membrane</keyword>
<dbReference type="EMBL" id="CP027860">
    <property type="protein sequence ID" value="AVP99436.1"/>
    <property type="molecule type" value="Genomic_DNA"/>
</dbReference>
<keyword evidence="4 7" id="KW-0812">Transmembrane</keyword>
<evidence type="ECO:0000256" key="6">
    <source>
        <dbReference type="ARBA" id="ARBA00023136"/>
    </source>
</evidence>
<dbReference type="PANTHER" id="PTHR30489:SF0">
    <property type="entry name" value="LIPOPROTEIN-RELEASING SYSTEM TRANSMEMBRANE PROTEIN LOLE"/>
    <property type="match status" value="1"/>
</dbReference>
<reference evidence="10 11" key="2">
    <citation type="submission" date="2018-03" db="EMBL/GenBank/DDBJ databases">
        <authorList>
            <person name="Keele B.F."/>
        </authorList>
    </citation>
    <scope>NUCLEOTIDE SEQUENCE [LARGE SCALE GENOMIC DNA]</scope>
    <source>
        <strain evidence="10 11">D13</strain>
    </source>
</reference>
<feature type="transmembrane region" description="Helical" evidence="7">
    <location>
        <begin position="788"/>
        <end position="809"/>
    </location>
</feature>
<protein>
    <recommendedName>
        <fullName evidence="12">ABC transporter permease</fullName>
    </recommendedName>
</protein>
<comment type="subcellular location">
    <subcellularLocation>
        <location evidence="1">Cell membrane</location>
        <topology evidence="1">Multi-pass membrane protein</topology>
    </subcellularLocation>
</comment>
<feature type="transmembrane region" description="Helical" evidence="7">
    <location>
        <begin position="58"/>
        <end position="77"/>
    </location>
</feature>
<feature type="transmembrane region" description="Helical" evidence="7">
    <location>
        <begin position="696"/>
        <end position="722"/>
    </location>
</feature>
<dbReference type="GO" id="GO:0098797">
    <property type="term" value="C:plasma membrane protein complex"/>
    <property type="evidence" value="ECO:0007669"/>
    <property type="project" value="TreeGrafter"/>
</dbReference>
<dbReference type="AlphaFoldDB" id="A0A2P1PX70"/>
<dbReference type="InterPro" id="IPR003838">
    <property type="entry name" value="ABC3_permease_C"/>
</dbReference>
<dbReference type="Pfam" id="PF12704">
    <property type="entry name" value="MacB_PCD"/>
    <property type="match status" value="1"/>
</dbReference>
<evidence type="ECO:0000256" key="5">
    <source>
        <dbReference type="ARBA" id="ARBA00022989"/>
    </source>
</evidence>
<dbReference type="GO" id="GO:0044874">
    <property type="term" value="P:lipoprotein localization to outer membrane"/>
    <property type="evidence" value="ECO:0007669"/>
    <property type="project" value="TreeGrafter"/>
</dbReference>
<evidence type="ECO:0000313" key="10">
    <source>
        <dbReference type="EMBL" id="AVP99436.1"/>
    </source>
</evidence>
<feature type="domain" description="ABC3 transporter permease C-terminal" evidence="8">
    <location>
        <begin position="313"/>
        <end position="427"/>
    </location>
</feature>
<evidence type="ECO:0000259" key="8">
    <source>
        <dbReference type="Pfam" id="PF02687"/>
    </source>
</evidence>
<feature type="transmembrane region" description="Helical" evidence="7">
    <location>
        <begin position="350"/>
        <end position="375"/>
    </location>
</feature>
<dbReference type="InterPro" id="IPR025857">
    <property type="entry name" value="MacB_PCD"/>
</dbReference>
<evidence type="ECO:0000256" key="3">
    <source>
        <dbReference type="ARBA" id="ARBA00022475"/>
    </source>
</evidence>
<keyword evidence="5 7" id="KW-1133">Transmembrane helix</keyword>
<feature type="transmembrane region" description="Helical" evidence="7">
    <location>
        <begin position="743"/>
        <end position="768"/>
    </location>
</feature>
<evidence type="ECO:0008006" key="12">
    <source>
        <dbReference type="Google" id="ProtNLM"/>
    </source>
</evidence>
<accession>A0A2P1PX70</accession>
<feature type="transmembrane region" description="Helical" evidence="7">
    <location>
        <begin position="308"/>
        <end position="329"/>
    </location>
</feature>
<organism evidence="10 11">
    <name type="scientific">Ahniella affigens</name>
    <dbReference type="NCBI Taxonomy" id="2021234"/>
    <lineage>
        <taxon>Bacteria</taxon>
        <taxon>Pseudomonadati</taxon>
        <taxon>Pseudomonadota</taxon>
        <taxon>Gammaproteobacteria</taxon>
        <taxon>Lysobacterales</taxon>
        <taxon>Rhodanobacteraceae</taxon>
        <taxon>Ahniella</taxon>
    </lineage>
</organism>
<dbReference type="PANTHER" id="PTHR30489">
    <property type="entry name" value="LIPOPROTEIN-RELEASING SYSTEM TRANSMEMBRANE PROTEIN LOLE"/>
    <property type="match status" value="1"/>
</dbReference>
<evidence type="ECO:0000256" key="4">
    <source>
        <dbReference type="ARBA" id="ARBA00022692"/>
    </source>
</evidence>
<proteinExistence type="inferred from homology"/>
<feature type="domain" description="ABC3 transporter permease C-terminal" evidence="8">
    <location>
        <begin position="700"/>
        <end position="816"/>
    </location>
</feature>
<feature type="transmembrane region" description="Helical" evidence="7">
    <location>
        <begin position="400"/>
        <end position="420"/>
    </location>
</feature>
<feature type="transmembrane region" description="Helical" evidence="7">
    <location>
        <begin position="473"/>
        <end position="492"/>
    </location>
</feature>
<evidence type="ECO:0000256" key="2">
    <source>
        <dbReference type="ARBA" id="ARBA00005236"/>
    </source>
</evidence>
<evidence type="ECO:0000313" key="11">
    <source>
        <dbReference type="Proteomes" id="UP000241074"/>
    </source>
</evidence>
<sequence length="826" mass="89327">MPTLPDSAIASSNLPMARFAKSLRIKAARSRTSCAGDGVRPLTRKLFRDLWRLRAQSAAVVALLAIGIGMLVSSLGMKTSLGESRDAYYRDDRLSDLQLQLVRAPMRLTERIASLPGVQAIDARVAAPALLGLPGIDEQITAKLLSLDVPDKTPVNQPWLVQGRWPEPLLGSQEIVVNQAFMEAHGLQPGDTLAATIRGGRETFKIVGMANSPEFVFVSPPGQMFPQPDRYALIWMLRPALEQAADLDGAFNDLVLRLSPNADVAAIKASLQSLLGRYGAQTAQGRDRIPSARFLDQELDQLATMAKLIPPAFLAVAAFLLNVALTRLVEAERANIGLLKAFGFLPGEVALNYLGMSLVLVILGMVLGAALAQYLGEMMAALYLKVYRLPSLPFETTWDAWLIAVAVASLAGLAGSINAVRRVLKLSAAAALMPAPPPAFQHGSRLFERLTRQFDALTRVVLRRILGFPRRSLTTIAGVVCALSLLILARQFPIAIQQLLEVSFDHARRQDLSLTLIEAGGTDTLQALRRLPGTIQIEPFRNVPALFRYRTQSADEAIVGLMPDAELERLVDFNGLPQRVRDDGLIITQGLARQLGAGVGDRIDVKITTGRQVDLQLPVLAVVTVSAGNNAYVSLSQLGEVLQEPGRIGGAHVRIDPAELPAFHQAVREMPIVAGVSDLKRARASLARTFEEGAGVMTGIFVTFAVLMSVGIAFATSSVTLAEQRRDLATLQVLGFSRREVSYVLLAEIGVLTLLSLPLGVLIGHWFAMAFLKAMATDLFTFPMRFEPAAYAASAAIVLAAIIGASLLVRREIDRINLVESLKSRE</sequence>
<dbReference type="Proteomes" id="UP000241074">
    <property type="component" value="Chromosome"/>
</dbReference>
<gene>
    <name evidence="10" type="ORF">C7S18_20685</name>
</gene>
<evidence type="ECO:0000256" key="1">
    <source>
        <dbReference type="ARBA" id="ARBA00004651"/>
    </source>
</evidence>